<dbReference type="Pfam" id="PF20151">
    <property type="entry name" value="DUF6533"/>
    <property type="match status" value="1"/>
</dbReference>
<keyword evidence="1" id="KW-0812">Transmembrane</keyword>
<keyword evidence="1" id="KW-0472">Membrane</keyword>
<feature type="transmembrane region" description="Helical" evidence="1">
    <location>
        <begin position="235"/>
        <end position="256"/>
    </location>
</feature>
<proteinExistence type="predicted"/>
<sequence length="344" mass="39211">MSLDVTPEQIHELVTAARHVFLTQCVTVAGLVLMIWDHFITLQTEISLVWPAKFSAVKMLFLLNRYIPPIFIGIDIANLMGSASWLSDKVIVNTIELQELIIPVLTEINTSCEVWILLDVGVELSTIFAATFLIGMRVHILWDNRRDIFLWVSSAWVLHVVANIALVIMSSMKNARSYTLQPLFNICFGRVDDTWTVWIPVMIYHCFIMLLLVIKSLSTPRIASTRVHDVMIRDGFIYFLVVFLAMLFNLLSWVLAPATLAALPRWIVWSICTVATSRLLLSLKGIKSAKQWDNANNLARKDIEMQPRNCVKFVFAEHEDDECPHRPSINGHLKTTTLGKYDED</sequence>
<feature type="transmembrane region" description="Helical" evidence="1">
    <location>
        <begin position="195"/>
        <end position="214"/>
    </location>
</feature>
<dbReference type="EMBL" id="CAJMWX010001051">
    <property type="protein sequence ID" value="CAE6460484.1"/>
    <property type="molecule type" value="Genomic_DNA"/>
</dbReference>
<keyword evidence="1" id="KW-1133">Transmembrane helix</keyword>
<gene>
    <name evidence="3" type="ORF">RDB_LOCUS87001</name>
</gene>
<evidence type="ECO:0000313" key="3">
    <source>
        <dbReference type="EMBL" id="CAE6460484.1"/>
    </source>
</evidence>
<evidence type="ECO:0000259" key="2">
    <source>
        <dbReference type="Pfam" id="PF20151"/>
    </source>
</evidence>
<accession>A0A8H3BL15</accession>
<evidence type="ECO:0000313" key="4">
    <source>
        <dbReference type="Proteomes" id="UP000663888"/>
    </source>
</evidence>
<dbReference type="OrthoDB" id="419768at2759"/>
<dbReference type="InterPro" id="IPR045340">
    <property type="entry name" value="DUF6533"/>
</dbReference>
<organism evidence="3 4">
    <name type="scientific">Rhizoctonia solani</name>
    <dbReference type="NCBI Taxonomy" id="456999"/>
    <lineage>
        <taxon>Eukaryota</taxon>
        <taxon>Fungi</taxon>
        <taxon>Dikarya</taxon>
        <taxon>Basidiomycota</taxon>
        <taxon>Agaricomycotina</taxon>
        <taxon>Agaricomycetes</taxon>
        <taxon>Cantharellales</taxon>
        <taxon>Ceratobasidiaceae</taxon>
        <taxon>Rhizoctonia</taxon>
    </lineage>
</organism>
<dbReference type="AlphaFoldDB" id="A0A8H3BL15"/>
<comment type="caution">
    <text evidence="3">The sequence shown here is derived from an EMBL/GenBank/DDBJ whole genome shotgun (WGS) entry which is preliminary data.</text>
</comment>
<feature type="domain" description="DUF6533" evidence="2">
    <location>
        <begin position="25"/>
        <end position="70"/>
    </location>
</feature>
<dbReference type="Proteomes" id="UP000663888">
    <property type="component" value="Unassembled WGS sequence"/>
</dbReference>
<protein>
    <recommendedName>
        <fullName evidence="2">DUF6533 domain-containing protein</fullName>
    </recommendedName>
</protein>
<feature type="transmembrane region" description="Helical" evidence="1">
    <location>
        <begin position="20"/>
        <end position="39"/>
    </location>
</feature>
<name>A0A8H3BL15_9AGAM</name>
<feature type="transmembrane region" description="Helical" evidence="1">
    <location>
        <begin position="60"/>
        <end position="80"/>
    </location>
</feature>
<feature type="transmembrane region" description="Helical" evidence="1">
    <location>
        <begin position="148"/>
        <end position="169"/>
    </location>
</feature>
<reference evidence="3" key="1">
    <citation type="submission" date="2021-01" db="EMBL/GenBank/DDBJ databases">
        <authorList>
            <person name="Kaushik A."/>
        </authorList>
    </citation>
    <scope>NUCLEOTIDE SEQUENCE</scope>
    <source>
        <strain evidence="3">AG4-R118</strain>
    </source>
</reference>
<evidence type="ECO:0000256" key="1">
    <source>
        <dbReference type="SAM" id="Phobius"/>
    </source>
</evidence>
<feature type="transmembrane region" description="Helical" evidence="1">
    <location>
        <begin position="114"/>
        <end position="136"/>
    </location>
</feature>
<feature type="transmembrane region" description="Helical" evidence="1">
    <location>
        <begin position="262"/>
        <end position="281"/>
    </location>
</feature>